<dbReference type="AlphaFoldDB" id="A0A168KU95"/>
<evidence type="ECO:0000313" key="4">
    <source>
        <dbReference type="EMBL" id="SAL95471.1"/>
    </source>
</evidence>
<protein>
    <recommendedName>
        <fullName evidence="3">Tag1-like fifth Ig-like domain-containing protein</fullName>
    </recommendedName>
</protein>
<dbReference type="Pfam" id="PF26153">
    <property type="entry name" value="LEA-2L_5"/>
    <property type="match status" value="1"/>
</dbReference>
<dbReference type="InterPro" id="IPR059066">
    <property type="entry name" value="Ig_Tag1-like_5th"/>
</dbReference>
<evidence type="ECO:0000259" key="3">
    <source>
        <dbReference type="Pfam" id="PF26153"/>
    </source>
</evidence>
<dbReference type="Proteomes" id="UP000078561">
    <property type="component" value="Unassembled WGS sequence"/>
</dbReference>
<keyword evidence="2" id="KW-0472">Membrane</keyword>
<gene>
    <name evidence="4" type="primary">ABSGL_00800.1 scaffold 958</name>
</gene>
<dbReference type="InterPro" id="IPR046368">
    <property type="entry name" value="Tag1"/>
</dbReference>
<dbReference type="OrthoDB" id="10039566at2759"/>
<dbReference type="InterPro" id="IPR022185">
    <property type="entry name" value="DUF3712"/>
</dbReference>
<proteinExistence type="predicted"/>
<feature type="domain" description="Tag1-like fifth Ig-like" evidence="3">
    <location>
        <begin position="683"/>
        <end position="801"/>
    </location>
</feature>
<dbReference type="EMBL" id="LT550334">
    <property type="protein sequence ID" value="SAL95471.1"/>
    <property type="molecule type" value="Genomic_DNA"/>
</dbReference>
<name>A0A168KU95_ABSGL</name>
<dbReference type="PANTHER" id="PTHR35895:SF3">
    <property type="entry name" value="PRE-RRNA PROCESSING PROTEIN"/>
    <property type="match status" value="1"/>
</dbReference>
<reference evidence="4" key="1">
    <citation type="submission" date="2016-04" db="EMBL/GenBank/DDBJ databases">
        <authorList>
            <person name="Evans L.H."/>
            <person name="Alamgir A."/>
            <person name="Owens N."/>
            <person name="Weber N.D."/>
            <person name="Virtaneva K."/>
            <person name="Barbian K."/>
            <person name="Babar A."/>
            <person name="Rosenke K."/>
        </authorList>
    </citation>
    <scope>NUCLEOTIDE SEQUENCE [LARGE SCALE GENOMIC DNA]</scope>
    <source>
        <strain evidence="4">CBS 101.48</strain>
    </source>
</reference>
<keyword evidence="2" id="KW-1133">Transmembrane helix</keyword>
<dbReference type="SUPFAM" id="SSF117070">
    <property type="entry name" value="LEA14-like"/>
    <property type="match status" value="1"/>
</dbReference>
<dbReference type="InParanoid" id="A0A168KU95"/>
<dbReference type="PANTHER" id="PTHR35895">
    <property type="entry name" value="CHROMOSOME 16, WHOLE GENOME SHOTGUN SEQUENCE"/>
    <property type="match status" value="1"/>
</dbReference>
<feature type="region of interest" description="Disordered" evidence="1">
    <location>
        <begin position="1"/>
        <end position="40"/>
    </location>
</feature>
<evidence type="ECO:0000256" key="1">
    <source>
        <dbReference type="SAM" id="MobiDB-lite"/>
    </source>
</evidence>
<feature type="compositionally biased region" description="Basic and acidic residues" evidence="1">
    <location>
        <begin position="1"/>
        <end position="13"/>
    </location>
</feature>
<dbReference type="GO" id="GO:0000329">
    <property type="term" value="C:fungal-type vacuole membrane"/>
    <property type="evidence" value="ECO:0007669"/>
    <property type="project" value="InterPro"/>
</dbReference>
<evidence type="ECO:0000256" key="2">
    <source>
        <dbReference type="SAM" id="Phobius"/>
    </source>
</evidence>
<evidence type="ECO:0000313" key="5">
    <source>
        <dbReference type="Proteomes" id="UP000078561"/>
    </source>
</evidence>
<accession>A0A168KU95</accession>
<dbReference type="Pfam" id="PF12505">
    <property type="entry name" value="DUF3712"/>
    <property type="match status" value="2"/>
</dbReference>
<dbReference type="OMA" id="TIMWRVA"/>
<organism evidence="4">
    <name type="scientific">Absidia glauca</name>
    <name type="common">Pin mould</name>
    <dbReference type="NCBI Taxonomy" id="4829"/>
    <lineage>
        <taxon>Eukaryota</taxon>
        <taxon>Fungi</taxon>
        <taxon>Fungi incertae sedis</taxon>
        <taxon>Mucoromycota</taxon>
        <taxon>Mucoromycotina</taxon>
        <taxon>Mucoromycetes</taxon>
        <taxon>Mucorales</taxon>
        <taxon>Cunninghamellaceae</taxon>
        <taxon>Absidia</taxon>
    </lineage>
</organism>
<keyword evidence="5" id="KW-1185">Reference proteome</keyword>
<keyword evidence="2" id="KW-0812">Transmembrane</keyword>
<sequence>MALDDPSVREHEPLLPTTKGSADSNGISSNGGGGADYGALGPTSSTPTALGGHPRRPRVLVVVVAVVLILLVLLLTILTMVIRQHAEKVFEQGIQLSFEQTSIEKISSTTLTLHVIGTVTLLAPAYELGQRLGRLFGGGIQLDPAQLQVSNLGVIDLPGFMLSPTNVTSLDFVTQFVVGDDQAMVAFCKDAMELDKVGWQVSGSLVATVGWLPLKNRVSLNKWIDIDGMAGLKHTEMKNMVFPGTHPLGGIALQGLVGIYNPSKTLSMTLGDVDFGIYLSTANDDDDAPEEMIAVVRAQETQLLSQRMNYFTVTGRTLPLLDSDKTAKRHLMEHFLTQYLHGNTSMVRVRGNAFGPDDEIRPHQLPDWLQKSLASITLTMPFPGTNQPQLIQSLTMDHLQIDFSDQQPLVSGDTMAYLHLPNELQVDVAVAEIEPDVYLFLDPASDTPFARLQCTHPTPSATVPLDDPLSLKVSAHINKAPLQILEPALFDQFLLTIYRGDNTTLFLQGTTAALVKSDFGTLKVHDLAFQGQIKTTGMYNSMQGMKHPSPKVTSLMIFQGYTDALQVQPRLEITNPSDIDMNLGAITFAMLYKDIEIGNVTIAKLNLAHESNNAFDSKSFIFATPRGTCGGSSAMLDFIGDYISGLETELVIAGRPKGGSKYLAGLMPYMVFTVQVPRFIQPPLLQAIQMNLLSSTALVWLRNPFEDLGMRIKSINASALYEERLVSTMDFVALDDNDLALPPVVCPDGLDTNCTGVVVVTPKMPVAMKKFGLDVISKALGGKLILSIDSIVNVMIDNFRLTGLHYKRDNITAIIKKSF</sequence>
<feature type="transmembrane region" description="Helical" evidence="2">
    <location>
        <begin position="59"/>
        <end position="82"/>
    </location>
</feature>